<organism evidence="1 2">
    <name type="scientific">Chaenocephalus aceratus</name>
    <name type="common">Blackfin icefish</name>
    <name type="synonym">Chaenichthys aceratus</name>
    <dbReference type="NCBI Taxonomy" id="36190"/>
    <lineage>
        <taxon>Eukaryota</taxon>
        <taxon>Metazoa</taxon>
        <taxon>Chordata</taxon>
        <taxon>Craniata</taxon>
        <taxon>Vertebrata</taxon>
        <taxon>Euteleostomi</taxon>
        <taxon>Actinopterygii</taxon>
        <taxon>Neopterygii</taxon>
        <taxon>Teleostei</taxon>
        <taxon>Neoteleostei</taxon>
        <taxon>Acanthomorphata</taxon>
        <taxon>Eupercaria</taxon>
        <taxon>Perciformes</taxon>
        <taxon>Notothenioidei</taxon>
        <taxon>Channichthyidae</taxon>
        <taxon>Chaenocephalus</taxon>
    </lineage>
</organism>
<sequence>TVNINPAVFESLQEVARQLEILSETEEATLGRPSYMLPLNVIEAHLRWGPHLWGHRAGVRGVRKNNSSEDDTERDT</sequence>
<gene>
    <name evidence="1" type="ORF">KUCAC02_005927</name>
</gene>
<name>A0ACB9WPV2_CHAAC</name>
<dbReference type="EMBL" id="CM043797">
    <property type="protein sequence ID" value="KAI4815800.1"/>
    <property type="molecule type" value="Genomic_DNA"/>
</dbReference>
<keyword evidence="2" id="KW-1185">Reference proteome</keyword>
<reference evidence="1" key="1">
    <citation type="submission" date="2022-05" db="EMBL/GenBank/DDBJ databases">
        <title>Chromosome-level genome of Chaenocephalus aceratus.</title>
        <authorList>
            <person name="Park H."/>
        </authorList>
    </citation>
    <scope>NUCLEOTIDE SEQUENCE</scope>
    <source>
        <strain evidence="1">KU_202001</strain>
    </source>
</reference>
<evidence type="ECO:0000313" key="1">
    <source>
        <dbReference type="EMBL" id="KAI4815800.1"/>
    </source>
</evidence>
<dbReference type="Proteomes" id="UP001057452">
    <property type="component" value="Chromosome 13"/>
</dbReference>
<feature type="non-terminal residue" evidence="1">
    <location>
        <position position="76"/>
    </location>
</feature>
<proteinExistence type="predicted"/>
<accession>A0ACB9WPV2</accession>
<evidence type="ECO:0000313" key="2">
    <source>
        <dbReference type="Proteomes" id="UP001057452"/>
    </source>
</evidence>
<comment type="caution">
    <text evidence="1">The sequence shown here is derived from an EMBL/GenBank/DDBJ whole genome shotgun (WGS) entry which is preliminary data.</text>
</comment>
<feature type="non-terminal residue" evidence="1">
    <location>
        <position position="1"/>
    </location>
</feature>
<protein>
    <submittedName>
        <fullName evidence="1">Uncharacterized protein</fullName>
    </submittedName>
</protein>